<dbReference type="Pfam" id="PF14559">
    <property type="entry name" value="TPR_19"/>
    <property type="match status" value="1"/>
</dbReference>
<gene>
    <name evidence="2" type="ORF">DS745_19190</name>
</gene>
<evidence type="ECO:0000313" key="2">
    <source>
        <dbReference type="EMBL" id="RXI98452.1"/>
    </source>
</evidence>
<dbReference type="SUPFAM" id="SSF48452">
    <property type="entry name" value="TPR-like"/>
    <property type="match status" value="1"/>
</dbReference>
<name>A0A4Q0VPP1_9BACI</name>
<protein>
    <submittedName>
        <fullName evidence="2">Uncharacterized protein</fullName>
    </submittedName>
</protein>
<organism evidence="2 3">
    <name type="scientific">Anaerobacillus alkaliphilus</name>
    <dbReference type="NCBI Taxonomy" id="1548597"/>
    <lineage>
        <taxon>Bacteria</taxon>
        <taxon>Bacillati</taxon>
        <taxon>Bacillota</taxon>
        <taxon>Bacilli</taxon>
        <taxon>Bacillales</taxon>
        <taxon>Bacillaceae</taxon>
        <taxon>Anaerobacillus</taxon>
    </lineage>
</organism>
<dbReference type="AlphaFoldDB" id="A0A4Q0VPP1"/>
<dbReference type="SUPFAM" id="SSF116965">
    <property type="entry name" value="Hypothetical protein MPN330"/>
    <property type="match status" value="1"/>
</dbReference>
<dbReference type="PROSITE" id="PS50005">
    <property type="entry name" value="TPR"/>
    <property type="match status" value="1"/>
</dbReference>
<evidence type="ECO:0000256" key="1">
    <source>
        <dbReference type="PROSITE-ProRule" id="PRU00339"/>
    </source>
</evidence>
<reference evidence="2 3" key="1">
    <citation type="journal article" date="2019" name="Int. J. Syst. Evol. Microbiol.">
        <title>Anaerobacillus alkaliphilus sp. nov., a novel alkaliphilic and moderately halophilic bacterium.</title>
        <authorList>
            <person name="Borsodi A.K."/>
            <person name="Aszalos J.M."/>
            <person name="Bihari P."/>
            <person name="Nagy I."/>
            <person name="Schumann P."/>
            <person name="Sproer C."/>
            <person name="Kovacs A.L."/>
            <person name="Boka K."/>
            <person name="Dobosy P."/>
            <person name="Ovari M."/>
            <person name="Szili-Kovacs T."/>
            <person name="Toth E."/>
        </authorList>
    </citation>
    <scope>NUCLEOTIDE SEQUENCE [LARGE SCALE GENOMIC DNA]</scope>
    <source>
        <strain evidence="2 3">B16-10</strain>
    </source>
</reference>
<dbReference type="InterPro" id="IPR019734">
    <property type="entry name" value="TPR_rpt"/>
</dbReference>
<evidence type="ECO:0000313" key="3">
    <source>
        <dbReference type="Proteomes" id="UP000290649"/>
    </source>
</evidence>
<sequence>MSEEQKKRQDKVVLFPGVVDKLVGKGMDSLKEKRFSQAHSYFEQALNIEPDHPQGRFGVALSLIEQSRLEEAKDVTENMLKEDIGNYYDILQVHISLLVQLGHYAEVVTMLEGIMEEEKLPANLAESFYHLLHFSRQMVDDGTPIEIADDIQFASEELILMLNEGSPEKQWIAIQMLGKKSNHIFFESVKDFLKDGKQDPILKSLILQLLKEKKVEENIEIHKFGKVLDINISEIDHELNEEFRNETLTIVARHLENDNPSLFDVVRQLWSHYLLALYPFSPEPFTPSIWAAALHKTGAEMTGIEEDERHLANQYGVKVAEVQQCSLKINIIEQETFKGV</sequence>
<feature type="repeat" description="TPR" evidence="1">
    <location>
        <begin position="19"/>
        <end position="52"/>
    </location>
</feature>
<accession>A0A4Q0VPP1</accession>
<dbReference type="EMBL" id="QOUX01000046">
    <property type="protein sequence ID" value="RXI98452.1"/>
    <property type="molecule type" value="Genomic_DNA"/>
</dbReference>
<proteinExistence type="predicted"/>
<dbReference type="Proteomes" id="UP000290649">
    <property type="component" value="Unassembled WGS sequence"/>
</dbReference>
<dbReference type="InterPro" id="IPR011990">
    <property type="entry name" value="TPR-like_helical_dom_sf"/>
</dbReference>
<comment type="caution">
    <text evidence="2">The sequence shown here is derived from an EMBL/GenBank/DDBJ whole genome shotgun (WGS) entry which is preliminary data.</text>
</comment>
<dbReference type="OrthoDB" id="2364593at2"/>
<keyword evidence="3" id="KW-1185">Reference proteome</keyword>
<dbReference type="Gene3D" id="1.25.40.10">
    <property type="entry name" value="Tetratricopeptide repeat domain"/>
    <property type="match status" value="1"/>
</dbReference>
<dbReference type="RefSeq" id="WP_129079807.1">
    <property type="nucleotide sequence ID" value="NZ_QOUX01000046.1"/>
</dbReference>
<keyword evidence="1" id="KW-0802">TPR repeat</keyword>